<organism evidence="2 3">
    <name type="scientific">Actinomadura rubrisoli</name>
    <dbReference type="NCBI Taxonomy" id="2530368"/>
    <lineage>
        <taxon>Bacteria</taxon>
        <taxon>Bacillati</taxon>
        <taxon>Actinomycetota</taxon>
        <taxon>Actinomycetes</taxon>
        <taxon>Streptosporangiales</taxon>
        <taxon>Thermomonosporaceae</taxon>
        <taxon>Actinomadura</taxon>
    </lineage>
</organism>
<dbReference type="CDD" id="cd00093">
    <property type="entry name" value="HTH_XRE"/>
    <property type="match status" value="1"/>
</dbReference>
<evidence type="ECO:0000313" key="3">
    <source>
        <dbReference type="Proteomes" id="UP000294513"/>
    </source>
</evidence>
<dbReference type="InterPro" id="IPR001387">
    <property type="entry name" value="Cro/C1-type_HTH"/>
</dbReference>
<protein>
    <submittedName>
        <fullName evidence="2">XRE family transcriptional regulator</fullName>
    </submittedName>
</protein>
<dbReference type="SUPFAM" id="SSF47413">
    <property type="entry name" value="lambda repressor-like DNA-binding domains"/>
    <property type="match status" value="1"/>
</dbReference>
<dbReference type="SMART" id="SM00530">
    <property type="entry name" value="HTH_XRE"/>
    <property type="match status" value="1"/>
</dbReference>
<keyword evidence="3" id="KW-1185">Reference proteome</keyword>
<proteinExistence type="predicted"/>
<dbReference type="GO" id="GO:0003677">
    <property type="term" value="F:DNA binding"/>
    <property type="evidence" value="ECO:0007669"/>
    <property type="project" value="InterPro"/>
</dbReference>
<dbReference type="EMBL" id="SMKU01000002">
    <property type="protein sequence ID" value="TDD97591.1"/>
    <property type="molecule type" value="Genomic_DNA"/>
</dbReference>
<gene>
    <name evidence="2" type="ORF">E1298_00750</name>
</gene>
<comment type="caution">
    <text evidence="2">The sequence shown here is derived from an EMBL/GenBank/DDBJ whole genome shotgun (WGS) entry which is preliminary data.</text>
</comment>
<name>A0A4R5CC90_9ACTN</name>
<accession>A0A4R5CC90</accession>
<dbReference type="PROSITE" id="PS50943">
    <property type="entry name" value="HTH_CROC1"/>
    <property type="match status" value="1"/>
</dbReference>
<dbReference type="Pfam" id="PF01381">
    <property type="entry name" value="HTH_3"/>
    <property type="match status" value="1"/>
</dbReference>
<dbReference type="Gene3D" id="1.10.260.40">
    <property type="entry name" value="lambda repressor-like DNA-binding domains"/>
    <property type="match status" value="1"/>
</dbReference>
<reference evidence="2 3" key="1">
    <citation type="submission" date="2019-03" db="EMBL/GenBank/DDBJ databases">
        <title>Draft genome sequences of novel Actinobacteria.</title>
        <authorList>
            <person name="Sahin N."/>
            <person name="Ay H."/>
            <person name="Saygin H."/>
        </authorList>
    </citation>
    <scope>NUCLEOTIDE SEQUENCE [LARGE SCALE GENOMIC DNA]</scope>
    <source>
        <strain evidence="2 3">H3C3</strain>
    </source>
</reference>
<evidence type="ECO:0000259" key="1">
    <source>
        <dbReference type="PROSITE" id="PS50943"/>
    </source>
</evidence>
<evidence type="ECO:0000313" key="2">
    <source>
        <dbReference type="EMBL" id="TDD97591.1"/>
    </source>
</evidence>
<dbReference type="InterPro" id="IPR010982">
    <property type="entry name" value="Lambda_DNA-bd_dom_sf"/>
</dbReference>
<dbReference type="Proteomes" id="UP000294513">
    <property type="component" value="Unassembled WGS sequence"/>
</dbReference>
<feature type="domain" description="HTH cro/C1-type" evidence="1">
    <location>
        <begin position="31"/>
        <end position="79"/>
    </location>
</feature>
<dbReference type="AlphaFoldDB" id="A0A4R5CC90"/>
<sequence length="156" mass="16993">MTTGGRRRKRCSATPREALMAREPHPLVAELKSVREGAGLSVWEAARRAGLATAVVRDWESGRSEPTVVALEKYLAVFGRRLWSAGAEAEVLHAEAVRRLELETLPDRPTQPELPPVTPDQAAENRRVLAAALGITDDLPLSPAAIVEEFNRRAAA</sequence>